<feature type="transmembrane region" description="Helical" evidence="1">
    <location>
        <begin position="97"/>
        <end position="115"/>
    </location>
</feature>
<accession>A0A9P8VV40</accession>
<feature type="chain" id="PRO_5040376774" evidence="2">
    <location>
        <begin position="23"/>
        <end position="116"/>
    </location>
</feature>
<sequence>MLFKAAILALFTSAAMVHGVAQVKEPRGWVDAQGIELRLVDKNAYCPTVHMFRSLLRGLTSLPCPATTAQPVDPPTDDSAGTPTDSAVLVNAGVREMAIIFYFAAAAGIVGAVAAI</sequence>
<comment type="caution">
    <text evidence="3">The sequence shown here is derived from an EMBL/GenBank/DDBJ whole genome shotgun (WGS) entry which is preliminary data.</text>
</comment>
<dbReference type="AlphaFoldDB" id="A0A9P8VV40"/>
<reference evidence="3 4" key="1">
    <citation type="journal article" date="2021" name="Nat. Commun.">
        <title>Genetic determinants of endophytism in the Arabidopsis root mycobiome.</title>
        <authorList>
            <person name="Mesny F."/>
            <person name="Miyauchi S."/>
            <person name="Thiergart T."/>
            <person name="Pickel B."/>
            <person name="Atanasova L."/>
            <person name="Karlsson M."/>
            <person name="Huettel B."/>
            <person name="Barry K.W."/>
            <person name="Haridas S."/>
            <person name="Chen C."/>
            <person name="Bauer D."/>
            <person name="Andreopoulos W."/>
            <person name="Pangilinan J."/>
            <person name="LaButti K."/>
            <person name="Riley R."/>
            <person name="Lipzen A."/>
            <person name="Clum A."/>
            <person name="Drula E."/>
            <person name="Henrissat B."/>
            <person name="Kohler A."/>
            <person name="Grigoriev I.V."/>
            <person name="Martin F.M."/>
            <person name="Hacquard S."/>
        </authorList>
    </citation>
    <scope>NUCLEOTIDE SEQUENCE [LARGE SCALE GENOMIC DNA]</scope>
    <source>
        <strain evidence="3 4">MPI-CAGE-CH-0241</strain>
    </source>
</reference>
<evidence type="ECO:0000256" key="1">
    <source>
        <dbReference type="SAM" id="Phobius"/>
    </source>
</evidence>
<organism evidence="3 4">
    <name type="scientific">Thelonectria olida</name>
    <dbReference type="NCBI Taxonomy" id="1576542"/>
    <lineage>
        <taxon>Eukaryota</taxon>
        <taxon>Fungi</taxon>
        <taxon>Dikarya</taxon>
        <taxon>Ascomycota</taxon>
        <taxon>Pezizomycotina</taxon>
        <taxon>Sordariomycetes</taxon>
        <taxon>Hypocreomycetidae</taxon>
        <taxon>Hypocreales</taxon>
        <taxon>Nectriaceae</taxon>
        <taxon>Thelonectria</taxon>
    </lineage>
</organism>
<evidence type="ECO:0000313" key="4">
    <source>
        <dbReference type="Proteomes" id="UP000777438"/>
    </source>
</evidence>
<keyword evidence="4" id="KW-1185">Reference proteome</keyword>
<protein>
    <submittedName>
        <fullName evidence="3">Uncharacterized protein</fullName>
    </submittedName>
</protein>
<dbReference type="EMBL" id="JAGPYM010000041">
    <property type="protein sequence ID" value="KAH6874150.1"/>
    <property type="molecule type" value="Genomic_DNA"/>
</dbReference>
<feature type="signal peptide" evidence="2">
    <location>
        <begin position="1"/>
        <end position="22"/>
    </location>
</feature>
<name>A0A9P8VV40_9HYPO</name>
<keyword evidence="2" id="KW-0732">Signal</keyword>
<gene>
    <name evidence="3" type="ORF">B0T10DRAFT_465824</name>
</gene>
<evidence type="ECO:0000256" key="2">
    <source>
        <dbReference type="SAM" id="SignalP"/>
    </source>
</evidence>
<keyword evidence="1" id="KW-0472">Membrane</keyword>
<dbReference type="Proteomes" id="UP000777438">
    <property type="component" value="Unassembled WGS sequence"/>
</dbReference>
<proteinExistence type="predicted"/>
<keyword evidence="1" id="KW-1133">Transmembrane helix</keyword>
<keyword evidence="1" id="KW-0812">Transmembrane</keyword>
<evidence type="ECO:0000313" key="3">
    <source>
        <dbReference type="EMBL" id="KAH6874150.1"/>
    </source>
</evidence>